<evidence type="ECO:0000256" key="1">
    <source>
        <dbReference type="ARBA" id="ARBA00009836"/>
    </source>
</evidence>
<evidence type="ECO:0000313" key="7">
    <source>
        <dbReference type="Proteomes" id="UP001499854"/>
    </source>
</evidence>
<dbReference type="Proteomes" id="UP001499854">
    <property type="component" value="Unassembled WGS sequence"/>
</dbReference>
<evidence type="ECO:0000256" key="5">
    <source>
        <dbReference type="HAMAP-Rule" id="MF_00299"/>
    </source>
</evidence>
<comment type="function">
    <text evidence="4 5">Removes the 2'-phosphate from RNA via an intermediate in which the phosphate is ADP-ribosylated by NAD followed by a presumed transesterification to release the RNA and generate ADP-ribose 1''-2''-cyclic phosphate (APPR&gt;P). May function as an ADP-ribosylase.</text>
</comment>
<evidence type="ECO:0000256" key="2">
    <source>
        <dbReference type="ARBA" id="ARBA00022679"/>
    </source>
</evidence>
<evidence type="ECO:0000256" key="4">
    <source>
        <dbReference type="ARBA" id="ARBA00025212"/>
    </source>
</evidence>
<keyword evidence="7" id="KW-1185">Reference proteome</keyword>
<dbReference type="HAMAP" id="MF_00299">
    <property type="entry name" value="KptA"/>
    <property type="match status" value="1"/>
</dbReference>
<dbReference type="SUPFAM" id="SSF56399">
    <property type="entry name" value="ADP-ribosylation"/>
    <property type="match status" value="1"/>
</dbReference>
<keyword evidence="3 5" id="KW-0520">NAD</keyword>
<comment type="similarity">
    <text evidence="1 5">Belongs to the KptA/TPT1 family.</text>
</comment>
<dbReference type="NCBIfam" id="NF002014">
    <property type="entry name" value="PRK00819.1-4"/>
    <property type="match status" value="1"/>
</dbReference>
<proteinExistence type="inferred from homology"/>
<dbReference type="InterPro" id="IPR002745">
    <property type="entry name" value="Ptrans_KptA/Tpt1"/>
</dbReference>
<dbReference type="EC" id="2.7.1.-" evidence="5"/>
<keyword evidence="2 5" id="KW-0808">Transferase</keyword>
<gene>
    <name evidence="5" type="primary">kptA</name>
    <name evidence="6" type="ORF">GCM10009838_59910</name>
</gene>
<dbReference type="PANTHER" id="PTHR12684:SF2">
    <property type="entry name" value="TRNA 2'-PHOSPHOTRANSFERASE 1"/>
    <property type="match status" value="1"/>
</dbReference>
<dbReference type="Gene3D" id="3.20.170.30">
    <property type="match status" value="1"/>
</dbReference>
<protein>
    <recommendedName>
        <fullName evidence="5">Probable RNA 2'-phosphotransferase</fullName>
        <ecNumber evidence="5">2.7.1.-</ecNumber>
    </recommendedName>
</protein>
<reference evidence="6 7" key="1">
    <citation type="journal article" date="2019" name="Int. J. Syst. Evol. Microbiol.">
        <title>The Global Catalogue of Microorganisms (GCM) 10K type strain sequencing project: providing services to taxonomists for standard genome sequencing and annotation.</title>
        <authorList>
            <consortium name="The Broad Institute Genomics Platform"/>
            <consortium name="The Broad Institute Genome Sequencing Center for Infectious Disease"/>
            <person name="Wu L."/>
            <person name="Ma J."/>
        </authorList>
    </citation>
    <scope>NUCLEOTIDE SEQUENCE [LARGE SCALE GENOMIC DNA]</scope>
    <source>
        <strain evidence="6 7">JCM 16013</strain>
    </source>
</reference>
<organism evidence="6 7">
    <name type="scientific">Catenulispora subtropica</name>
    <dbReference type="NCBI Taxonomy" id="450798"/>
    <lineage>
        <taxon>Bacteria</taxon>
        <taxon>Bacillati</taxon>
        <taxon>Actinomycetota</taxon>
        <taxon>Actinomycetes</taxon>
        <taxon>Catenulisporales</taxon>
        <taxon>Catenulisporaceae</taxon>
        <taxon>Catenulispora</taxon>
    </lineage>
</organism>
<evidence type="ECO:0000256" key="3">
    <source>
        <dbReference type="ARBA" id="ARBA00023027"/>
    </source>
</evidence>
<dbReference type="PANTHER" id="PTHR12684">
    <property type="entry name" value="PUTATIVE PHOSPHOTRANSFERASE"/>
    <property type="match status" value="1"/>
</dbReference>
<dbReference type="Pfam" id="PF01885">
    <property type="entry name" value="PTS_2-RNA"/>
    <property type="match status" value="1"/>
</dbReference>
<name>A0ABN2SNW2_9ACTN</name>
<evidence type="ECO:0000313" key="6">
    <source>
        <dbReference type="EMBL" id="GAA1989041.1"/>
    </source>
</evidence>
<dbReference type="InterPro" id="IPR022928">
    <property type="entry name" value="RNA_2'-PTrans_KptA"/>
</dbReference>
<dbReference type="Gene3D" id="1.10.10.970">
    <property type="entry name" value="RNA 2'-phosphotransferase, Tpt1/KptA family, N-terminal domain"/>
    <property type="match status" value="1"/>
</dbReference>
<accession>A0ABN2SNW2</accession>
<dbReference type="InterPro" id="IPR042081">
    <property type="entry name" value="RNA_2'-PTrans_C"/>
</dbReference>
<dbReference type="InterPro" id="IPR042080">
    <property type="entry name" value="RNA_2'-PTrans_N"/>
</dbReference>
<comment type="caution">
    <text evidence="6">The sequence shown here is derived from an EMBL/GenBank/DDBJ whole genome shotgun (WGS) entry which is preliminary data.</text>
</comment>
<dbReference type="EMBL" id="BAAAQM010000041">
    <property type="protein sequence ID" value="GAA1989041.1"/>
    <property type="molecule type" value="Genomic_DNA"/>
</dbReference>
<sequence length="177" mass="19180">MSKRMSNWLRHNPEAIGLAMDEAGWVLVDDLLAQAAAHGRAFSRDQLEQVVAENNKRRFEFDDTGSLIRARQGHSVPVDLGYEPAAPPEVLFHGTGQGSLAVIRRDGLLPMARHAVHLSPDTETAVKVGSRHGKPAVLAVAAARMHADGHVFFVTGNGVWLTEAVPPAYLSDVPIRP</sequence>